<dbReference type="AlphaFoldDB" id="A0A839SRH8"/>
<proteinExistence type="predicted"/>
<dbReference type="RefSeq" id="WP_096355864.1">
    <property type="nucleotide sequence ID" value="NZ_AP017313.1"/>
</dbReference>
<keyword evidence="2" id="KW-1185">Reference proteome</keyword>
<organism evidence="1 2">
    <name type="scientific">Mucilaginibacter gotjawali</name>
    <dbReference type="NCBI Taxonomy" id="1550579"/>
    <lineage>
        <taxon>Bacteria</taxon>
        <taxon>Pseudomonadati</taxon>
        <taxon>Bacteroidota</taxon>
        <taxon>Sphingobacteriia</taxon>
        <taxon>Sphingobacteriales</taxon>
        <taxon>Sphingobacteriaceae</taxon>
        <taxon>Mucilaginibacter</taxon>
    </lineage>
</organism>
<dbReference type="Proteomes" id="UP000539265">
    <property type="component" value="Unassembled WGS sequence"/>
</dbReference>
<evidence type="ECO:0000313" key="1">
    <source>
        <dbReference type="EMBL" id="MBB3058947.1"/>
    </source>
</evidence>
<evidence type="ECO:0000313" key="2">
    <source>
        <dbReference type="Proteomes" id="UP000539265"/>
    </source>
</evidence>
<accession>A0A839SRH8</accession>
<gene>
    <name evidence="1" type="ORF">FHS11_005407</name>
</gene>
<dbReference type="EMBL" id="JACHWX010000028">
    <property type="protein sequence ID" value="MBB3058947.1"/>
    <property type="molecule type" value="Genomic_DNA"/>
</dbReference>
<name>A0A839SRH8_9SPHI</name>
<comment type="caution">
    <text evidence="1">The sequence shown here is derived from an EMBL/GenBank/DDBJ whole genome shotgun (WGS) entry which is preliminary data.</text>
</comment>
<protein>
    <submittedName>
        <fullName evidence="1">Uncharacterized protein</fullName>
    </submittedName>
</protein>
<reference evidence="1" key="1">
    <citation type="submission" date="2020-08" db="EMBL/GenBank/DDBJ databases">
        <title>Genomic Encyclopedia of Type Strains, Phase III (KMG-III): the genomes of soil and plant-associated and newly described type strains.</title>
        <authorList>
            <person name="Whitman W."/>
        </authorList>
    </citation>
    <scope>NUCLEOTIDE SEQUENCE [LARGE SCALE GENOMIC DNA]</scope>
    <source>
        <strain evidence="1">CECT 8628</strain>
    </source>
</reference>
<sequence length="103" mass="12133">MQESSNISKSTTNNTSLWETEKMEYINSISCLNQKMKDLSWIQSNFIRDPLFRIKCILRLMQEKNTDMEYVGSMLQCLSMSVKELDSSLRYLKEITELDGNKY</sequence>